<dbReference type="PANTHER" id="PTHR24220">
    <property type="entry name" value="IMPORT ATP-BINDING PROTEIN"/>
    <property type="match status" value="1"/>
</dbReference>
<dbReference type="FunFam" id="3.40.50.300:FF:000032">
    <property type="entry name" value="Export ABC transporter ATP-binding protein"/>
    <property type="match status" value="1"/>
</dbReference>
<dbReference type="InterPro" id="IPR017911">
    <property type="entry name" value="MacB-like_ATP-bd"/>
</dbReference>
<dbReference type="InterPro" id="IPR003593">
    <property type="entry name" value="AAA+_ATPase"/>
</dbReference>
<dbReference type="SMART" id="SM00382">
    <property type="entry name" value="AAA"/>
    <property type="match status" value="1"/>
</dbReference>
<gene>
    <name evidence="6" type="ORF">J421_5065</name>
</gene>
<dbReference type="InterPro" id="IPR003439">
    <property type="entry name" value="ABC_transporter-like_ATP-bd"/>
</dbReference>
<dbReference type="EMBL" id="CP007129">
    <property type="protein sequence ID" value="AHG92600.1"/>
    <property type="molecule type" value="Genomic_DNA"/>
</dbReference>
<dbReference type="AlphaFoldDB" id="W0RQH4"/>
<keyword evidence="3" id="KW-0067">ATP-binding</keyword>
<dbReference type="SUPFAM" id="SSF52540">
    <property type="entry name" value="P-loop containing nucleoside triphosphate hydrolases"/>
    <property type="match status" value="1"/>
</dbReference>
<dbReference type="GO" id="GO:0005886">
    <property type="term" value="C:plasma membrane"/>
    <property type="evidence" value="ECO:0007669"/>
    <property type="project" value="TreeGrafter"/>
</dbReference>
<dbReference type="InterPro" id="IPR015854">
    <property type="entry name" value="ABC_transpr_LolD-like"/>
</dbReference>
<dbReference type="GO" id="GO:0098796">
    <property type="term" value="C:membrane protein complex"/>
    <property type="evidence" value="ECO:0007669"/>
    <property type="project" value="UniProtKB-ARBA"/>
</dbReference>
<dbReference type="CDD" id="cd03255">
    <property type="entry name" value="ABC_MJ0796_LolCDE_FtsE"/>
    <property type="match status" value="1"/>
</dbReference>
<dbReference type="RefSeq" id="WP_025413932.1">
    <property type="nucleotide sequence ID" value="NZ_CP007129.1"/>
</dbReference>
<dbReference type="KEGG" id="gba:J421_5065"/>
<keyword evidence="7" id="KW-1185">Reference proteome</keyword>
<evidence type="ECO:0000259" key="5">
    <source>
        <dbReference type="PROSITE" id="PS50893"/>
    </source>
</evidence>
<dbReference type="PROSITE" id="PS00211">
    <property type="entry name" value="ABC_TRANSPORTER_1"/>
    <property type="match status" value="1"/>
</dbReference>
<geneLocation type="plasmid" evidence="6 7">
    <name>1</name>
</geneLocation>
<name>W0RQH4_9BACT</name>
<dbReference type="PROSITE" id="PS50893">
    <property type="entry name" value="ABC_TRANSPORTER_2"/>
    <property type="match status" value="1"/>
</dbReference>
<proteinExistence type="inferred from homology"/>
<dbReference type="InterPro" id="IPR027417">
    <property type="entry name" value="P-loop_NTPase"/>
</dbReference>
<feature type="domain" description="ABC transporter" evidence="5">
    <location>
        <begin position="27"/>
        <end position="256"/>
    </location>
</feature>
<dbReference type="OrthoDB" id="9802264at2"/>
<dbReference type="GO" id="GO:0005524">
    <property type="term" value="F:ATP binding"/>
    <property type="evidence" value="ECO:0007669"/>
    <property type="project" value="UniProtKB-KW"/>
</dbReference>
<dbReference type="Proteomes" id="UP000019151">
    <property type="component" value="Plasmid 1"/>
</dbReference>
<keyword evidence="6" id="KW-0614">Plasmid</keyword>
<accession>W0RQH4</accession>
<dbReference type="InterPro" id="IPR017871">
    <property type="entry name" value="ABC_transporter-like_CS"/>
</dbReference>
<dbReference type="GO" id="GO:0022857">
    <property type="term" value="F:transmembrane transporter activity"/>
    <property type="evidence" value="ECO:0007669"/>
    <property type="project" value="TreeGrafter"/>
</dbReference>
<keyword evidence="2" id="KW-0547">Nucleotide-binding</keyword>
<organism evidence="6 7">
    <name type="scientific">Gemmatirosa kalamazoonensis</name>
    <dbReference type="NCBI Taxonomy" id="861299"/>
    <lineage>
        <taxon>Bacteria</taxon>
        <taxon>Pseudomonadati</taxon>
        <taxon>Gemmatimonadota</taxon>
        <taxon>Gemmatimonadia</taxon>
        <taxon>Gemmatimonadales</taxon>
        <taxon>Gemmatimonadaceae</taxon>
        <taxon>Gemmatirosa</taxon>
    </lineage>
</organism>
<comment type="similarity">
    <text evidence="4">Belongs to the ABC transporter superfamily. Macrolide exporter (TC 3.A.1.122) family.</text>
</comment>
<dbReference type="InParanoid" id="W0RQH4"/>
<evidence type="ECO:0000256" key="2">
    <source>
        <dbReference type="ARBA" id="ARBA00022741"/>
    </source>
</evidence>
<evidence type="ECO:0000256" key="3">
    <source>
        <dbReference type="ARBA" id="ARBA00022840"/>
    </source>
</evidence>
<dbReference type="Pfam" id="PF00005">
    <property type="entry name" value="ABC_tran"/>
    <property type="match status" value="1"/>
</dbReference>
<protein>
    <submittedName>
        <fullName evidence="6">ABC transporter related protein</fullName>
    </submittedName>
</protein>
<evidence type="ECO:0000256" key="4">
    <source>
        <dbReference type="ARBA" id="ARBA00038388"/>
    </source>
</evidence>
<dbReference type="HOGENOM" id="CLU_000604_1_22_0"/>
<dbReference type="PANTHER" id="PTHR24220:SF686">
    <property type="entry name" value="BLL7988 PROTEIN"/>
    <property type="match status" value="1"/>
</dbReference>
<reference evidence="6 7" key="1">
    <citation type="journal article" date="2014" name="Genome Announc.">
        <title>Genome Sequence and Methylome of Soil Bacterium Gemmatirosa kalamazoonensis KBS708T, a Member of the Rarely Cultivated Gemmatimonadetes Phylum.</title>
        <authorList>
            <person name="Debruyn J.M."/>
            <person name="Radosevich M."/>
            <person name="Wommack K.E."/>
            <person name="Polson S.W."/>
            <person name="Hauser L.J."/>
            <person name="Fawaz M.N."/>
            <person name="Korlach J."/>
            <person name="Tsai Y.C."/>
        </authorList>
    </citation>
    <scope>NUCLEOTIDE SEQUENCE [LARGE SCALE GENOMIC DNA]</scope>
    <source>
        <strain evidence="6 7">KBS708</strain>
        <plasmid evidence="7">Plasmid 1</plasmid>
    </source>
</reference>
<keyword evidence="1" id="KW-0813">Transport</keyword>
<evidence type="ECO:0000313" key="7">
    <source>
        <dbReference type="Proteomes" id="UP000019151"/>
    </source>
</evidence>
<dbReference type="Gene3D" id="3.40.50.300">
    <property type="entry name" value="P-loop containing nucleotide triphosphate hydrolases"/>
    <property type="match status" value="1"/>
</dbReference>
<sequence length="256" mass="28096">MASVVAQPLAPRRTALPRDEDARDAVFVARGVTKVYRMGDVEVPALRGVDFELREGELLVLLGASGSGKSTLLNILGGLDTPTAGEVRFRDHDLARADADALTRYRREHVGFVFQFYNLIPSLTARENVALVTDIADDPMRPDDALALVGLRERLDHFPAQLSGGEQQRVAIARAIAKRPDVLLCDEPTGALDAETGRLVLSVIDRVNRELGTTTAVITHNAPIAAMAHRVCRMTSGRITEETRNERRARPEDLTW</sequence>
<dbReference type="GO" id="GO:0016887">
    <property type="term" value="F:ATP hydrolysis activity"/>
    <property type="evidence" value="ECO:0007669"/>
    <property type="project" value="InterPro"/>
</dbReference>
<evidence type="ECO:0000256" key="1">
    <source>
        <dbReference type="ARBA" id="ARBA00022448"/>
    </source>
</evidence>
<dbReference type="PATRIC" id="fig|861299.3.peg.5118"/>
<evidence type="ECO:0000313" key="6">
    <source>
        <dbReference type="EMBL" id="AHG92600.1"/>
    </source>
</evidence>